<keyword evidence="1" id="KW-0472">Membrane</keyword>
<dbReference type="PANTHER" id="PTHR14549">
    <property type="entry name" value="TRANSMEMBRANE PROTEIN 223"/>
    <property type="match status" value="1"/>
</dbReference>
<dbReference type="PANTHER" id="PTHR14549:SF2">
    <property type="entry name" value="TRANSMEMBRANE PROTEIN 223"/>
    <property type="match status" value="1"/>
</dbReference>
<dbReference type="OrthoDB" id="5950063at2759"/>
<organism evidence="2">
    <name type="scientific">Harpegnathos saltator</name>
    <name type="common">Jerdon's jumping ant</name>
    <dbReference type="NCBI Taxonomy" id="610380"/>
    <lineage>
        <taxon>Eukaryota</taxon>
        <taxon>Metazoa</taxon>
        <taxon>Ecdysozoa</taxon>
        <taxon>Arthropoda</taxon>
        <taxon>Hexapoda</taxon>
        <taxon>Insecta</taxon>
        <taxon>Pterygota</taxon>
        <taxon>Neoptera</taxon>
        <taxon>Endopterygota</taxon>
        <taxon>Hymenoptera</taxon>
        <taxon>Apocrita</taxon>
        <taxon>Aculeata</taxon>
        <taxon>Formicoidea</taxon>
        <taxon>Formicidae</taxon>
        <taxon>Ponerinae</taxon>
        <taxon>Ponerini</taxon>
        <taxon>Harpegnathos</taxon>
    </lineage>
</organism>
<dbReference type="STRING" id="610380.E2BMU0"/>
<feature type="non-terminal residue" evidence="1">
    <location>
        <position position="1"/>
    </location>
</feature>
<dbReference type="Pfam" id="PF06979">
    <property type="entry name" value="TMEM70"/>
    <property type="match status" value="1"/>
</dbReference>
<keyword evidence="2" id="KW-1185">Reference proteome</keyword>
<dbReference type="OMA" id="NCTIHRT"/>
<dbReference type="InterPro" id="IPR045325">
    <property type="entry name" value="TMEM70/TMEM186/TMEM223"/>
</dbReference>
<dbReference type="InterPro" id="IPR026100">
    <property type="entry name" value="Tmem223"/>
</dbReference>
<sequence length="97" mass="11438">LAYATIYALCSRTIRYIVLHKGGEKITLTTCNIWKKNCNIQVPINMVNCTIHRTNVGSIIPLKLKDKRFYYLLEKSGTFLNPELFDHTLRYRQYRNL</sequence>
<evidence type="ECO:0000313" key="1">
    <source>
        <dbReference type="EMBL" id="EFN82975.1"/>
    </source>
</evidence>
<protein>
    <submittedName>
        <fullName evidence="1">Transmembrane protein MGC3196-like protein</fullName>
    </submittedName>
</protein>
<dbReference type="AlphaFoldDB" id="E2BMU0"/>
<accession>E2BMU0</accession>
<keyword evidence="1" id="KW-0812">Transmembrane</keyword>
<dbReference type="EMBL" id="GL449347">
    <property type="protein sequence ID" value="EFN82975.1"/>
    <property type="molecule type" value="Genomic_DNA"/>
</dbReference>
<reference evidence="1 2" key="1">
    <citation type="journal article" date="2010" name="Science">
        <title>Genomic comparison of the ants Camponotus floridanus and Harpegnathos saltator.</title>
        <authorList>
            <person name="Bonasio R."/>
            <person name="Zhang G."/>
            <person name="Ye C."/>
            <person name="Mutti N.S."/>
            <person name="Fang X."/>
            <person name="Qin N."/>
            <person name="Donahue G."/>
            <person name="Yang P."/>
            <person name="Li Q."/>
            <person name="Li C."/>
            <person name="Zhang P."/>
            <person name="Huang Z."/>
            <person name="Berger S.L."/>
            <person name="Reinberg D."/>
            <person name="Wang J."/>
            <person name="Liebig J."/>
        </authorList>
    </citation>
    <scope>NUCLEOTIDE SEQUENCE [LARGE SCALE GENOMIC DNA]</scope>
    <source>
        <strain evidence="1 2">R22 G/1</strain>
    </source>
</reference>
<evidence type="ECO:0000313" key="2">
    <source>
        <dbReference type="Proteomes" id="UP000008237"/>
    </source>
</evidence>
<proteinExistence type="predicted"/>
<gene>
    <name evidence="1" type="ORF">EAI_00255</name>
</gene>
<dbReference type="GO" id="GO:0005739">
    <property type="term" value="C:mitochondrion"/>
    <property type="evidence" value="ECO:0007669"/>
    <property type="project" value="TreeGrafter"/>
</dbReference>
<dbReference type="Proteomes" id="UP000008237">
    <property type="component" value="Unassembled WGS sequence"/>
</dbReference>
<dbReference type="InParanoid" id="E2BMU0"/>
<name>E2BMU0_HARSA</name>